<organism evidence="2 3">
    <name type="scientific">Aminobacter anthyllidis</name>
    <dbReference type="NCBI Taxonomy" id="1035067"/>
    <lineage>
        <taxon>Bacteria</taxon>
        <taxon>Pseudomonadati</taxon>
        <taxon>Pseudomonadota</taxon>
        <taxon>Alphaproteobacteria</taxon>
        <taxon>Hyphomicrobiales</taxon>
        <taxon>Phyllobacteriaceae</taxon>
        <taxon>Aminobacter</taxon>
    </lineage>
</organism>
<keyword evidence="3" id="KW-1185">Reference proteome</keyword>
<proteinExistence type="predicted"/>
<dbReference type="GO" id="GO:0016998">
    <property type="term" value="P:cell wall macromolecule catabolic process"/>
    <property type="evidence" value="ECO:0007669"/>
    <property type="project" value="InterPro"/>
</dbReference>
<dbReference type="GO" id="GO:0004568">
    <property type="term" value="F:chitinase activity"/>
    <property type="evidence" value="ECO:0007669"/>
    <property type="project" value="InterPro"/>
</dbReference>
<accession>A0A9X1A6U5</accession>
<dbReference type="InterPro" id="IPR023346">
    <property type="entry name" value="Lysozyme-like_dom_sf"/>
</dbReference>
<dbReference type="Pfam" id="PF00182">
    <property type="entry name" value="Glyco_hydro_19"/>
    <property type="match status" value="1"/>
</dbReference>
<feature type="domain" description="Glycoside hydrolase family 19 catalytic" evidence="1">
    <location>
        <begin position="79"/>
        <end position="120"/>
    </location>
</feature>
<dbReference type="AlphaFoldDB" id="A0A9X1A6U5"/>
<reference evidence="2" key="2">
    <citation type="submission" date="2021-03" db="EMBL/GenBank/DDBJ databases">
        <authorList>
            <person name="Artuso I."/>
            <person name="Turrini P."/>
            <person name="Pirolo M."/>
            <person name="Lugli G.A."/>
            <person name="Ventura M."/>
            <person name="Visca P."/>
        </authorList>
    </citation>
    <scope>NUCLEOTIDE SEQUENCE</scope>
    <source>
        <strain evidence="2">LMG 26462</strain>
    </source>
</reference>
<gene>
    <name evidence="2" type="ORF">J1C56_02300</name>
</gene>
<evidence type="ECO:0000313" key="2">
    <source>
        <dbReference type="EMBL" id="MBT1154416.1"/>
    </source>
</evidence>
<protein>
    <recommendedName>
        <fullName evidence="1">Glycoside hydrolase family 19 catalytic domain-containing protein</fullName>
    </recommendedName>
</protein>
<dbReference type="Proteomes" id="UP001138921">
    <property type="component" value="Unassembled WGS sequence"/>
</dbReference>
<evidence type="ECO:0000313" key="3">
    <source>
        <dbReference type="Proteomes" id="UP001138921"/>
    </source>
</evidence>
<reference evidence="2" key="1">
    <citation type="journal article" date="2021" name="Microorganisms">
        <title>Phylogenomic Reconstruction and Metabolic Potential of the Genus Aminobacter.</title>
        <authorList>
            <person name="Artuso I."/>
            <person name="Turrini P."/>
            <person name="Pirolo M."/>
            <person name="Lugli G.A."/>
            <person name="Ventura M."/>
            <person name="Visca P."/>
        </authorList>
    </citation>
    <scope>NUCLEOTIDE SEQUENCE</scope>
    <source>
        <strain evidence="2">LMG 26462</strain>
    </source>
</reference>
<dbReference type="InterPro" id="IPR000726">
    <property type="entry name" value="Glyco_hydro_19_cat"/>
</dbReference>
<comment type="caution">
    <text evidence="2">The sequence shown here is derived from an EMBL/GenBank/DDBJ whole genome shotgun (WGS) entry which is preliminary data.</text>
</comment>
<name>A0A9X1A6U5_9HYPH</name>
<sequence>MNKKAFFDSIRAALFDGKLSGAQVHGLELLIAEGDKRLTGNESLAYILATATWETAWTLKPIAEYGKGKGRKYGVRDPRTGKVYYGRGYVQLTWDFNYKKMGDWLGIDLYANPDLAMVAETAVKIIFEGMERGMFTGKKLADYLDDVDESDEADFAEFKAARRIVNGTDRDDEIGRIALKYEKALRLSGRTGGAVLIDTGVAPVVVVDTFAPPTPKKPSGLLRLILTIIKATF</sequence>
<dbReference type="RefSeq" id="WP_214385612.1">
    <property type="nucleotide sequence ID" value="NZ_JAFLWW010000001.1"/>
</dbReference>
<dbReference type="Gene3D" id="1.10.530.10">
    <property type="match status" value="1"/>
</dbReference>
<dbReference type="EMBL" id="JAFLWW010000001">
    <property type="protein sequence ID" value="MBT1154416.1"/>
    <property type="molecule type" value="Genomic_DNA"/>
</dbReference>
<dbReference type="GO" id="GO:0006032">
    <property type="term" value="P:chitin catabolic process"/>
    <property type="evidence" value="ECO:0007669"/>
    <property type="project" value="InterPro"/>
</dbReference>
<dbReference type="SUPFAM" id="SSF53955">
    <property type="entry name" value="Lysozyme-like"/>
    <property type="match status" value="1"/>
</dbReference>
<evidence type="ECO:0000259" key="1">
    <source>
        <dbReference type="Pfam" id="PF00182"/>
    </source>
</evidence>